<sequence length="266" mass="29082">MRMAVVAKPASKKLGAPKKSAAKKPSKPCAEDILAKSGATVAPLACSLSKAGAGGAGAQEPPFCKHRQAEVVLAASDEEIEEEETDEKEMEIKEGKKDGKKRKNEESKNENENEDEGWEDENEDENEKDKNEKDVKGKGVTSKRKGPKVTKERPLPAEEESKSTKDVQMRSLSPQPAYGSSKASGGTFRGRQDTNQLADMEEDANEEAMPLATGLIRLYVTSSNPTDFNFAEKNSIHSEEYDTVSTFAPIFKKLQRKFPSISKATV</sequence>
<dbReference type="AlphaFoldDB" id="A0A9W8J8G5"/>
<feature type="region of interest" description="Disordered" evidence="1">
    <location>
        <begin position="75"/>
        <end position="206"/>
    </location>
</feature>
<evidence type="ECO:0000256" key="1">
    <source>
        <dbReference type="SAM" id="MobiDB-lite"/>
    </source>
</evidence>
<protein>
    <submittedName>
        <fullName evidence="2">Uncharacterized protein</fullName>
    </submittedName>
</protein>
<feature type="compositionally biased region" description="Acidic residues" evidence="1">
    <location>
        <begin position="76"/>
        <end position="89"/>
    </location>
</feature>
<feature type="compositionally biased region" description="Basic and acidic residues" evidence="1">
    <location>
        <begin position="90"/>
        <end position="111"/>
    </location>
</feature>
<feature type="non-terminal residue" evidence="2">
    <location>
        <position position="1"/>
    </location>
</feature>
<name>A0A9W8J8G5_9AGAR</name>
<feature type="compositionally biased region" description="Basic and acidic residues" evidence="1">
    <location>
        <begin position="127"/>
        <end position="137"/>
    </location>
</feature>
<reference evidence="2" key="1">
    <citation type="submission" date="2022-06" db="EMBL/GenBank/DDBJ databases">
        <title>Genome Sequence of Candolleomyces eurysporus.</title>
        <authorList>
            <person name="Buettner E."/>
        </authorList>
    </citation>
    <scope>NUCLEOTIDE SEQUENCE</scope>
    <source>
        <strain evidence="2">VTCC 930004</strain>
    </source>
</reference>
<feature type="compositionally biased region" description="Low complexity" evidence="1">
    <location>
        <begin position="7"/>
        <end position="19"/>
    </location>
</feature>
<accession>A0A9W8J8G5</accession>
<organism evidence="2 3">
    <name type="scientific">Candolleomyces eurysporus</name>
    <dbReference type="NCBI Taxonomy" id="2828524"/>
    <lineage>
        <taxon>Eukaryota</taxon>
        <taxon>Fungi</taxon>
        <taxon>Dikarya</taxon>
        <taxon>Basidiomycota</taxon>
        <taxon>Agaricomycotina</taxon>
        <taxon>Agaricomycetes</taxon>
        <taxon>Agaricomycetidae</taxon>
        <taxon>Agaricales</taxon>
        <taxon>Agaricineae</taxon>
        <taxon>Psathyrellaceae</taxon>
        <taxon>Candolleomyces</taxon>
    </lineage>
</organism>
<dbReference type="EMBL" id="JANBPK010000849">
    <property type="protein sequence ID" value="KAJ2930117.1"/>
    <property type="molecule type" value="Genomic_DNA"/>
</dbReference>
<proteinExistence type="predicted"/>
<keyword evidence="3" id="KW-1185">Reference proteome</keyword>
<feature type="region of interest" description="Disordered" evidence="1">
    <location>
        <begin position="1"/>
        <end position="29"/>
    </location>
</feature>
<feature type="compositionally biased region" description="Acidic residues" evidence="1">
    <location>
        <begin position="112"/>
        <end position="126"/>
    </location>
</feature>
<evidence type="ECO:0000313" key="3">
    <source>
        <dbReference type="Proteomes" id="UP001140091"/>
    </source>
</evidence>
<gene>
    <name evidence="2" type="ORF">H1R20_g6988</name>
</gene>
<evidence type="ECO:0000313" key="2">
    <source>
        <dbReference type="EMBL" id="KAJ2930117.1"/>
    </source>
</evidence>
<comment type="caution">
    <text evidence="2">The sequence shown here is derived from an EMBL/GenBank/DDBJ whole genome shotgun (WGS) entry which is preliminary data.</text>
</comment>
<dbReference type="Proteomes" id="UP001140091">
    <property type="component" value="Unassembled WGS sequence"/>
</dbReference>
<feature type="compositionally biased region" description="Basic and acidic residues" evidence="1">
    <location>
        <begin position="149"/>
        <end position="168"/>
    </location>
</feature>